<evidence type="ECO:0000313" key="1">
    <source>
        <dbReference type="EMBL" id="RHN55982.1"/>
    </source>
</evidence>
<proteinExistence type="predicted"/>
<evidence type="ECO:0000313" key="2">
    <source>
        <dbReference type="Proteomes" id="UP000265566"/>
    </source>
</evidence>
<dbReference type="AlphaFoldDB" id="A0A396HRL8"/>
<comment type="caution">
    <text evidence="1">The sequence shown here is derived from an EMBL/GenBank/DDBJ whole genome shotgun (WGS) entry which is preliminary data.</text>
</comment>
<name>A0A396HRL8_MEDTR</name>
<reference evidence="2" key="1">
    <citation type="journal article" date="2018" name="Nat. Plants">
        <title>Whole-genome landscape of Medicago truncatula symbiotic genes.</title>
        <authorList>
            <person name="Pecrix Y."/>
            <person name="Staton S.E."/>
            <person name="Sallet E."/>
            <person name="Lelandais-Briere C."/>
            <person name="Moreau S."/>
            <person name="Carrere S."/>
            <person name="Blein T."/>
            <person name="Jardinaud M.F."/>
            <person name="Latrasse D."/>
            <person name="Zouine M."/>
            <person name="Zahm M."/>
            <person name="Kreplak J."/>
            <person name="Mayjonade B."/>
            <person name="Satge C."/>
            <person name="Perez M."/>
            <person name="Cauet S."/>
            <person name="Marande W."/>
            <person name="Chantry-Darmon C."/>
            <person name="Lopez-Roques C."/>
            <person name="Bouchez O."/>
            <person name="Berard A."/>
            <person name="Debelle F."/>
            <person name="Munos S."/>
            <person name="Bendahmane A."/>
            <person name="Berges H."/>
            <person name="Niebel A."/>
            <person name="Buitink J."/>
            <person name="Frugier F."/>
            <person name="Benhamed M."/>
            <person name="Crespi M."/>
            <person name="Gouzy J."/>
            <person name="Gamas P."/>
        </authorList>
    </citation>
    <scope>NUCLEOTIDE SEQUENCE [LARGE SCALE GENOMIC DNA]</scope>
    <source>
        <strain evidence="2">cv. Jemalong A17</strain>
    </source>
</reference>
<dbReference type="Proteomes" id="UP000265566">
    <property type="component" value="Chromosome 5"/>
</dbReference>
<dbReference type="EMBL" id="PSQE01000005">
    <property type="protein sequence ID" value="RHN55982.1"/>
    <property type="molecule type" value="Genomic_DNA"/>
</dbReference>
<gene>
    <name evidence="1" type="ORF">MtrunA17_Chr5g0424391</name>
</gene>
<accession>A0A396HRL8</accession>
<sequence>MHLKDKGNLSSNLGHSSSVLHFIRSAAKKGNKTYYQTKIKICAETTNYRSKIKKVKNIAYFEPQLRK</sequence>
<organism evidence="1 2">
    <name type="scientific">Medicago truncatula</name>
    <name type="common">Barrel medic</name>
    <name type="synonym">Medicago tribuloides</name>
    <dbReference type="NCBI Taxonomy" id="3880"/>
    <lineage>
        <taxon>Eukaryota</taxon>
        <taxon>Viridiplantae</taxon>
        <taxon>Streptophyta</taxon>
        <taxon>Embryophyta</taxon>
        <taxon>Tracheophyta</taxon>
        <taxon>Spermatophyta</taxon>
        <taxon>Magnoliopsida</taxon>
        <taxon>eudicotyledons</taxon>
        <taxon>Gunneridae</taxon>
        <taxon>Pentapetalae</taxon>
        <taxon>rosids</taxon>
        <taxon>fabids</taxon>
        <taxon>Fabales</taxon>
        <taxon>Fabaceae</taxon>
        <taxon>Papilionoideae</taxon>
        <taxon>50 kb inversion clade</taxon>
        <taxon>NPAAA clade</taxon>
        <taxon>Hologalegina</taxon>
        <taxon>IRL clade</taxon>
        <taxon>Trifolieae</taxon>
        <taxon>Medicago</taxon>
    </lineage>
</organism>
<dbReference type="Gramene" id="rna31287">
    <property type="protein sequence ID" value="RHN55982.1"/>
    <property type="gene ID" value="gene31287"/>
</dbReference>
<protein>
    <submittedName>
        <fullName evidence="1">Uncharacterized protein</fullName>
    </submittedName>
</protein>